<accession>A0ABV7G584</accession>
<keyword evidence="2" id="KW-1185">Reference proteome</keyword>
<comment type="caution">
    <text evidence="1">The sequence shown here is derived from an EMBL/GenBank/DDBJ whole genome shotgun (WGS) entry which is preliminary data.</text>
</comment>
<gene>
    <name evidence="1" type="ORF">ACFOD4_18275</name>
</gene>
<dbReference type="RefSeq" id="WP_379598708.1">
    <property type="nucleotide sequence ID" value="NZ_JBHRTN010000018.1"/>
</dbReference>
<dbReference type="PROSITE" id="PS51257">
    <property type="entry name" value="PROKAR_LIPOPROTEIN"/>
    <property type="match status" value="1"/>
</dbReference>
<evidence type="ECO:0000313" key="1">
    <source>
        <dbReference type="EMBL" id="MFC3127018.1"/>
    </source>
</evidence>
<evidence type="ECO:0000313" key="2">
    <source>
        <dbReference type="Proteomes" id="UP001595593"/>
    </source>
</evidence>
<protein>
    <recommendedName>
        <fullName evidence="3">Serine protease</fullName>
    </recommendedName>
</protein>
<dbReference type="SUPFAM" id="SSF50494">
    <property type="entry name" value="Trypsin-like serine proteases"/>
    <property type="match status" value="1"/>
</dbReference>
<dbReference type="Proteomes" id="UP001595593">
    <property type="component" value="Unassembled WGS sequence"/>
</dbReference>
<proteinExistence type="predicted"/>
<dbReference type="InterPro" id="IPR009003">
    <property type="entry name" value="Peptidase_S1_PA"/>
</dbReference>
<name>A0ABV7G584_9PROT</name>
<organism evidence="1 2">
    <name type="scientific">Teichococcus globiformis</name>
    <dbReference type="NCBI Taxonomy" id="2307229"/>
    <lineage>
        <taxon>Bacteria</taxon>
        <taxon>Pseudomonadati</taxon>
        <taxon>Pseudomonadota</taxon>
        <taxon>Alphaproteobacteria</taxon>
        <taxon>Acetobacterales</taxon>
        <taxon>Roseomonadaceae</taxon>
        <taxon>Roseomonas</taxon>
    </lineage>
</organism>
<sequence length="251" mass="25571">MPRRQTRGTRPLPVLLVIALLFATLLAGGCAALPSGGSRVGQDDQGAERASLASVSAGRGPHCLSSGVAVHVGRARFLTAAHLVDGTQALLHGCSRTAQPGSATLRFAGSAFPAEMLRAGQADLGAGIGTFYVGGRDVALLRGPAMPPGAAFIGLCAAPLLPGQAVEVVTPRRHAPTRILDLVHEADPIHGFYAELPLPLEPGESGGAVIDPMAQCLAGLVSHRLDPSGRSGAASRTRIVPAAVLRAFLGE</sequence>
<reference evidence="2" key="1">
    <citation type="journal article" date="2019" name="Int. J. Syst. Evol. Microbiol.">
        <title>The Global Catalogue of Microorganisms (GCM) 10K type strain sequencing project: providing services to taxonomists for standard genome sequencing and annotation.</title>
        <authorList>
            <consortium name="The Broad Institute Genomics Platform"/>
            <consortium name="The Broad Institute Genome Sequencing Center for Infectious Disease"/>
            <person name="Wu L."/>
            <person name="Ma J."/>
        </authorList>
    </citation>
    <scope>NUCLEOTIDE SEQUENCE [LARGE SCALE GENOMIC DNA]</scope>
    <source>
        <strain evidence="2">KCTC 52094</strain>
    </source>
</reference>
<evidence type="ECO:0008006" key="3">
    <source>
        <dbReference type="Google" id="ProtNLM"/>
    </source>
</evidence>
<dbReference type="EMBL" id="JBHRTN010000018">
    <property type="protein sequence ID" value="MFC3127018.1"/>
    <property type="molecule type" value="Genomic_DNA"/>
</dbReference>